<reference evidence="1 2" key="1">
    <citation type="submission" date="2023-11" db="EMBL/GenBank/DDBJ databases">
        <authorList>
            <person name="Okamura Y."/>
        </authorList>
    </citation>
    <scope>NUCLEOTIDE SEQUENCE [LARGE SCALE GENOMIC DNA]</scope>
</reference>
<sequence>MTLITDCSYHRTFRIETKVTLEEEGLRKVEADIAQQLLLKTCPKKVHGRALTPPPAVPRPPARAFRPSVPRRRFRARHLPRSLFAPTLESSTCVTQLLLPISI</sequence>
<proteinExistence type="predicted"/>
<name>A0AAV1JR78_9NEOP</name>
<keyword evidence="2" id="KW-1185">Reference proteome</keyword>
<organism evidence="1 2">
    <name type="scientific">Leptosia nina</name>
    <dbReference type="NCBI Taxonomy" id="320188"/>
    <lineage>
        <taxon>Eukaryota</taxon>
        <taxon>Metazoa</taxon>
        <taxon>Ecdysozoa</taxon>
        <taxon>Arthropoda</taxon>
        <taxon>Hexapoda</taxon>
        <taxon>Insecta</taxon>
        <taxon>Pterygota</taxon>
        <taxon>Neoptera</taxon>
        <taxon>Endopterygota</taxon>
        <taxon>Lepidoptera</taxon>
        <taxon>Glossata</taxon>
        <taxon>Ditrysia</taxon>
        <taxon>Papilionoidea</taxon>
        <taxon>Pieridae</taxon>
        <taxon>Pierinae</taxon>
        <taxon>Leptosia</taxon>
    </lineage>
</organism>
<accession>A0AAV1JR78</accession>
<dbReference type="AlphaFoldDB" id="A0AAV1JR78"/>
<comment type="caution">
    <text evidence="1">The sequence shown here is derived from an EMBL/GenBank/DDBJ whole genome shotgun (WGS) entry which is preliminary data.</text>
</comment>
<gene>
    <name evidence="1" type="ORF">LNINA_LOCUS11091</name>
</gene>
<evidence type="ECO:0000313" key="2">
    <source>
        <dbReference type="Proteomes" id="UP001497472"/>
    </source>
</evidence>
<dbReference type="Proteomes" id="UP001497472">
    <property type="component" value="Unassembled WGS sequence"/>
</dbReference>
<evidence type="ECO:0000313" key="1">
    <source>
        <dbReference type="EMBL" id="CAK1552003.1"/>
    </source>
</evidence>
<protein>
    <submittedName>
        <fullName evidence="1">Uncharacterized protein</fullName>
    </submittedName>
</protein>
<dbReference type="EMBL" id="CAVLEF010000132">
    <property type="protein sequence ID" value="CAK1552003.1"/>
    <property type="molecule type" value="Genomic_DNA"/>
</dbReference>